<accession>A0AAP2Z058</accession>
<dbReference type="GO" id="GO:0016874">
    <property type="term" value="F:ligase activity"/>
    <property type="evidence" value="ECO:0007669"/>
    <property type="project" value="UniProtKB-KW"/>
</dbReference>
<reference evidence="6" key="1">
    <citation type="submission" date="2022-09" db="EMBL/GenBank/DDBJ databases">
        <title>Enrichment on poylsaccharides allowed isolation of novel metabolic and taxonomic groups of Haloarchaea.</title>
        <authorList>
            <person name="Sorokin D.Y."/>
            <person name="Elcheninov A.G."/>
            <person name="Khizhniak T.V."/>
            <person name="Kolganova T.V."/>
            <person name="Kublanov I.V."/>
        </authorList>
    </citation>
    <scope>NUCLEOTIDE SEQUENCE</scope>
    <source>
        <strain evidence="6">AArc-xg1-1</strain>
    </source>
</reference>
<dbReference type="Proteomes" id="UP001321018">
    <property type="component" value="Unassembled WGS sequence"/>
</dbReference>
<evidence type="ECO:0000313" key="7">
    <source>
        <dbReference type="Proteomes" id="UP001321018"/>
    </source>
</evidence>
<evidence type="ECO:0000256" key="4">
    <source>
        <dbReference type="PROSITE-ProRule" id="PRU00409"/>
    </source>
</evidence>
<evidence type="ECO:0000256" key="3">
    <source>
        <dbReference type="ARBA" id="ARBA00022840"/>
    </source>
</evidence>
<organism evidence="6 7">
    <name type="scientific">Natronoglomus mannanivorans</name>
    <dbReference type="NCBI Taxonomy" id="2979990"/>
    <lineage>
        <taxon>Archaea</taxon>
        <taxon>Methanobacteriati</taxon>
        <taxon>Methanobacteriota</taxon>
        <taxon>Stenosarchaea group</taxon>
        <taxon>Halobacteria</taxon>
        <taxon>Halobacteriales</taxon>
        <taxon>Natrialbaceae</taxon>
        <taxon>Natronoglomus</taxon>
    </lineage>
</organism>
<dbReference type="PANTHER" id="PTHR43055:SF1">
    <property type="entry name" value="FORMATE-DEPENDENT PHOSPHORIBOSYLGLYCINAMIDE FORMYLTRANSFERASE"/>
    <property type="match status" value="1"/>
</dbReference>
<dbReference type="GO" id="GO:0005829">
    <property type="term" value="C:cytosol"/>
    <property type="evidence" value="ECO:0007669"/>
    <property type="project" value="TreeGrafter"/>
</dbReference>
<gene>
    <name evidence="6" type="ORF">OB960_15575</name>
</gene>
<keyword evidence="2 4" id="KW-0547">Nucleotide-binding</keyword>
<dbReference type="InterPro" id="IPR011761">
    <property type="entry name" value="ATP-grasp"/>
</dbReference>
<keyword evidence="3 4" id="KW-0067">ATP-binding</keyword>
<evidence type="ECO:0000259" key="5">
    <source>
        <dbReference type="PROSITE" id="PS50975"/>
    </source>
</evidence>
<dbReference type="Gene3D" id="3.30.470.20">
    <property type="entry name" value="ATP-grasp fold, B domain"/>
    <property type="match status" value="1"/>
</dbReference>
<dbReference type="Gene3D" id="3.30.1490.20">
    <property type="entry name" value="ATP-grasp fold, A domain"/>
    <property type="match status" value="1"/>
</dbReference>
<dbReference type="PROSITE" id="PS50975">
    <property type="entry name" value="ATP_GRASP"/>
    <property type="match status" value="1"/>
</dbReference>
<dbReference type="Gene3D" id="3.40.50.20">
    <property type="match status" value="1"/>
</dbReference>
<feature type="domain" description="ATP-grasp" evidence="5">
    <location>
        <begin position="121"/>
        <end position="304"/>
    </location>
</feature>
<dbReference type="SUPFAM" id="SSF56059">
    <property type="entry name" value="Glutathione synthetase ATP-binding domain-like"/>
    <property type="match status" value="1"/>
</dbReference>
<dbReference type="AlphaFoldDB" id="A0AAP2Z058"/>
<dbReference type="GO" id="GO:0046872">
    <property type="term" value="F:metal ion binding"/>
    <property type="evidence" value="ECO:0007669"/>
    <property type="project" value="InterPro"/>
</dbReference>
<protein>
    <submittedName>
        <fullName evidence="6">ATP-grasp domain-containing protein</fullName>
    </submittedName>
</protein>
<keyword evidence="1" id="KW-0436">Ligase</keyword>
<comment type="caution">
    <text evidence="6">The sequence shown here is derived from an EMBL/GenBank/DDBJ whole genome shotgun (WGS) entry which is preliminary data.</text>
</comment>
<dbReference type="PANTHER" id="PTHR43055">
    <property type="entry name" value="FORMATE-DEPENDENT PHOSPHORIBOSYLGLYCINAMIDE FORMYLTRANSFERASE"/>
    <property type="match status" value="1"/>
</dbReference>
<dbReference type="Pfam" id="PF15632">
    <property type="entry name" value="ATPgrasp_Ter"/>
    <property type="match status" value="1"/>
</dbReference>
<dbReference type="GO" id="GO:0005524">
    <property type="term" value="F:ATP binding"/>
    <property type="evidence" value="ECO:0007669"/>
    <property type="project" value="UniProtKB-UniRule"/>
</dbReference>
<name>A0AAP2Z058_9EURY</name>
<dbReference type="EMBL" id="JAOPKA010000010">
    <property type="protein sequence ID" value="MCU4742809.1"/>
    <property type="molecule type" value="Genomic_DNA"/>
</dbReference>
<evidence type="ECO:0000256" key="2">
    <source>
        <dbReference type="ARBA" id="ARBA00022741"/>
    </source>
</evidence>
<proteinExistence type="predicted"/>
<dbReference type="RefSeq" id="WP_338004624.1">
    <property type="nucleotide sequence ID" value="NZ_JAOPKA010000010.1"/>
</dbReference>
<evidence type="ECO:0000313" key="6">
    <source>
        <dbReference type="EMBL" id="MCU4742809.1"/>
    </source>
</evidence>
<dbReference type="InterPro" id="IPR013815">
    <property type="entry name" value="ATP_grasp_subdomain_1"/>
</dbReference>
<evidence type="ECO:0000256" key="1">
    <source>
        <dbReference type="ARBA" id="ARBA00022598"/>
    </source>
</evidence>
<sequence>MTSKTALVLDGRAVSSLAVVRSLGQKDYSIHCGESFKWNITRFSKYVDKTIVYPSAEDKPEQFVNTLLNVVRQIGYDVIIPTRDATTKLLAANQDRFNQYTNLYLAEKHEVATFMDKGETIKLAQDADIPTPTTYFPEEDDLKTIKAKIEYPALVRARQSSGSRGIIRAESDEELEKAYETVAAEYETPMIQEYVEKSGYTTACILLDDDQELVASFSYERVKEYPLSGGPTVVGVSTDDTEAKQYAKDLLQEGSWKGVAEVEFILDQDGTPRLLEVNPRFWMPVHLAVTSGVDFPHMIAELALNQPVGSPTTYKTSVTYRWVLPNEILHLIKSNDKTTNIREMVQSTWENTSYGVLSVHDPGPIVGTAVQSISFLLDAEKRKMVLDRDW</sequence>